<dbReference type="Pfam" id="PF08795">
    <property type="entry name" value="DUF1796"/>
    <property type="match status" value="1"/>
</dbReference>
<reference evidence="1" key="1">
    <citation type="journal article" date="2020" name="Nature">
        <title>Giant virus diversity and host interactions through global metagenomics.</title>
        <authorList>
            <person name="Schulz F."/>
            <person name="Roux S."/>
            <person name="Paez-Espino D."/>
            <person name="Jungbluth S."/>
            <person name="Walsh D.A."/>
            <person name="Denef V.J."/>
            <person name="McMahon K.D."/>
            <person name="Konstantinidis K.T."/>
            <person name="Eloe-Fadrosh E.A."/>
            <person name="Kyrpides N.C."/>
            <person name="Woyke T."/>
        </authorList>
    </citation>
    <scope>NUCLEOTIDE SEQUENCE</scope>
    <source>
        <strain evidence="1">GVMAG-S-1101164-72</strain>
    </source>
</reference>
<dbReference type="AlphaFoldDB" id="A0A6C0AP82"/>
<protein>
    <recommendedName>
        <fullName evidence="2">Papain-like cysteine peptidase</fullName>
    </recommendedName>
</protein>
<dbReference type="InterPro" id="IPR014903">
    <property type="entry name" value="DUF1796"/>
</dbReference>
<dbReference type="EMBL" id="MN740758">
    <property type="protein sequence ID" value="QHS81562.1"/>
    <property type="molecule type" value="Genomic_DNA"/>
</dbReference>
<evidence type="ECO:0008006" key="2">
    <source>
        <dbReference type="Google" id="ProtNLM"/>
    </source>
</evidence>
<name>A0A6C0AP82_9ZZZZ</name>
<evidence type="ECO:0000313" key="1">
    <source>
        <dbReference type="EMBL" id="QHS81562.1"/>
    </source>
</evidence>
<organism evidence="1">
    <name type="scientific">viral metagenome</name>
    <dbReference type="NCBI Taxonomy" id="1070528"/>
    <lineage>
        <taxon>unclassified sequences</taxon>
        <taxon>metagenomes</taxon>
        <taxon>organismal metagenomes</taxon>
    </lineage>
</organism>
<proteinExistence type="predicted"/>
<accession>A0A6C0AP82</accession>
<sequence>MEIKYTCSLGSLCQSSQILKNNNLKKCSYPFDWIFSNVNNILHCIDDGFNTFLDKSYYINISDKQCGHSYYNKLMFNHHNPLTNEDDYNYYVRCVNRFKELLRREEYKLFIMIIVNNDNFDENIKKCIINFNNKFNNYTKNYRLLAIIHIKDKARNDHIFTNSDNIDFLELHTVSSSNGLKFIDENDNDYLNSIIKTSYNFNV</sequence>